<accession>A0ABY6NW42</accession>
<dbReference type="PANTHER" id="PTHR43798:SF31">
    <property type="entry name" value="AB HYDROLASE SUPERFAMILY PROTEIN YCLE"/>
    <property type="match status" value="1"/>
</dbReference>
<evidence type="ECO:0000313" key="3">
    <source>
        <dbReference type="EMBL" id="UZJ23609.1"/>
    </source>
</evidence>
<dbReference type="InterPro" id="IPR029058">
    <property type="entry name" value="AB_hydrolase_fold"/>
</dbReference>
<dbReference type="InterPro" id="IPR000073">
    <property type="entry name" value="AB_hydrolase_1"/>
</dbReference>
<keyword evidence="4" id="KW-1185">Reference proteome</keyword>
<dbReference type="Pfam" id="PF00561">
    <property type="entry name" value="Abhydrolase_1"/>
    <property type="match status" value="1"/>
</dbReference>
<proteinExistence type="predicted"/>
<dbReference type="GO" id="GO:0016787">
    <property type="term" value="F:hydrolase activity"/>
    <property type="evidence" value="ECO:0007669"/>
    <property type="project" value="UniProtKB-KW"/>
</dbReference>
<feature type="domain" description="AB hydrolase-1" evidence="2">
    <location>
        <begin position="71"/>
        <end position="320"/>
    </location>
</feature>
<dbReference type="Proteomes" id="UP001164965">
    <property type="component" value="Chromosome"/>
</dbReference>
<dbReference type="RefSeq" id="WP_265381716.1">
    <property type="nucleotide sequence ID" value="NZ_CP110615.1"/>
</dbReference>
<organism evidence="3 4">
    <name type="scientific">Rhodococcus antarcticus</name>
    <dbReference type="NCBI Taxonomy" id="2987751"/>
    <lineage>
        <taxon>Bacteria</taxon>
        <taxon>Bacillati</taxon>
        <taxon>Actinomycetota</taxon>
        <taxon>Actinomycetes</taxon>
        <taxon>Mycobacteriales</taxon>
        <taxon>Nocardiaceae</taxon>
        <taxon>Rhodococcus</taxon>
    </lineage>
</organism>
<evidence type="ECO:0000313" key="4">
    <source>
        <dbReference type="Proteomes" id="UP001164965"/>
    </source>
</evidence>
<dbReference type="InterPro" id="IPR050266">
    <property type="entry name" value="AB_hydrolase_sf"/>
</dbReference>
<dbReference type="PRINTS" id="PR00111">
    <property type="entry name" value="ABHYDROLASE"/>
</dbReference>
<keyword evidence="1 3" id="KW-0378">Hydrolase</keyword>
<sequence>MPTTATLAATGLVVGTVAVAVSRRLRPTPRLGVDLADPLLRPPVTAPEVRTVTSADGTDLHVELHGPVDAPALVLSHGWTCSTQYWNPQVHAFAGAHRVITYDQRGHGRSEAWSGRLSPDTLAEDLAAVLEATLAPGRRAVLVGHSMGAMSVVAWAGRHPEQVRRRVGAALLASTAVDGLVAGSMLFRLPTGHPRLLTAIGRAVLTAPTPVLAPSPLSHRLIRYAALSPSATEDQVSFCEQIVLDCPPRVRSGWGDTLRTLDLRAAVASLTVPTTVLVGTADRLTPPPQARALAATLREHGHLERLVELPGVGHMSTVEAPAAADAEIRHLLELS</sequence>
<protein>
    <submittedName>
        <fullName evidence="3">Alpha/beta hydrolase</fullName>
    </submittedName>
</protein>
<name>A0ABY6NW42_9NOCA</name>
<dbReference type="EMBL" id="CP110615">
    <property type="protein sequence ID" value="UZJ23609.1"/>
    <property type="molecule type" value="Genomic_DNA"/>
</dbReference>
<reference evidence="3" key="1">
    <citation type="submission" date="2022-10" db="EMBL/GenBank/DDBJ databases">
        <title>Rhodococcus sp.75.</title>
        <authorList>
            <person name="Sun M."/>
        </authorList>
    </citation>
    <scope>NUCLEOTIDE SEQUENCE</scope>
    <source>
        <strain evidence="3">75</strain>
    </source>
</reference>
<dbReference type="SUPFAM" id="SSF53474">
    <property type="entry name" value="alpha/beta-Hydrolases"/>
    <property type="match status" value="1"/>
</dbReference>
<evidence type="ECO:0000256" key="1">
    <source>
        <dbReference type="ARBA" id="ARBA00022801"/>
    </source>
</evidence>
<gene>
    <name evidence="3" type="ORF">RHODO2019_10305</name>
</gene>
<dbReference type="Gene3D" id="3.40.50.1820">
    <property type="entry name" value="alpha/beta hydrolase"/>
    <property type="match status" value="1"/>
</dbReference>
<evidence type="ECO:0000259" key="2">
    <source>
        <dbReference type="Pfam" id="PF00561"/>
    </source>
</evidence>
<dbReference type="PANTHER" id="PTHR43798">
    <property type="entry name" value="MONOACYLGLYCEROL LIPASE"/>
    <property type="match status" value="1"/>
</dbReference>